<dbReference type="InterPro" id="IPR014710">
    <property type="entry name" value="RmlC-like_jellyroll"/>
</dbReference>
<reference evidence="2" key="1">
    <citation type="submission" date="2022-03" db="EMBL/GenBank/DDBJ databases">
        <title>De novo assembled genomes of Belliella spp. (Cyclobacteriaceae) strains.</title>
        <authorList>
            <person name="Szabo A."/>
            <person name="Korponai K."/>
            <person name="Felfoldi T."/>
        </authorList>
    </citation>
    <scope>NUCLEOTIDE SEQUENCE</scope>
    <source>
        <strain evidence="2">DSM 111903</strain>
    </source>
</reference>
<protein>
    <submittedName>
        <fullName evidence="2">Cyclic nucleotide-binding domain-containing protein</fullName>
    </submittedName>
</protein>
<sequence>MNSFNLKSYLSSNIDIEEEEISALVEKCTTRTVKKDQYLLQSGEHCKHTFFVENGLLRQFSIDKKGKEHILAFAPENWFVTDRESLISISHLHIIYRKILSIVG</sequence>
<accession>A0ABS9VFD2</accession>
<evidence type="ECO:0000259" key="1">
    <source>
        <dbReference type="Pfam" id="PF00027"/>
    </source>
</evidence>
<dbReference type="CDD" id="cd00038">
    <property type="entry name" value="CAP_ED"/>
    <property type="match status" value="1"/>
</dbReference>
<dbReference type="InterPro" id="IPR018490">
    <property type="entry name" value="cNMP-bd_dom_sf"/>
</dbReference>
<gene>
    <name evidence="2" type="ORF">MM213_16600</name>
</gene>
<evidence type="ECO:0000313" key="2">
    <source>
        <dbReference type="EMBL" id="MCH7415123.1"/>
    </source>
</evidence>
<dbReference type="Gene3D" id="2.60.120.10">
    <property type="entry name" value="Jelly Rolls"/>
    <property type="match status" value="1"/>
</dbReference>
<evidence type="ECO:0000313" key="3">
    <source>
        <dbReference type="Proteomes" id="UP001165430"/>
    </source>
</evidence>
<dbReference type="RefSeq" id="WP_241414022.1">
    <property type="nucleotide sequence ID" value="NZ_JAKZGO010000017.1"/>
</dbReference>
<keyword evidence="3" id="KW-1185">Reference proteome</keyword>
<feature type="domain" description="Cyclic nucleotide-binding" evidence="1">
    <location>
        <begin position="31"/>
        <end position="80"/>
    </location>
</feature>
<dbReference type="InterPro" id="IPR000595">
    <property type="entry name" value="cNMP-bd_dom"/>
</dbReference>
<comment type="caution">
    <text evidence="2">The sequence shown here is derived from an EMBL/GenBank/DDBJ whole genome shotgun (WGS) entry which is preliminary data.</text>
</comment>
<dbReference type="Pfam" id="PF00027">
    <property type="entry name" value="cNMP_binding"/>
    <property type="match status" value="1"/>
</dbReference>
<dbReference type="EMBL" id="JAKZGO010000017">
    <property type="protein sequence ID" value="MCH7415123.1"/>
    <property type="molecule type" value="Genomic_DNA"/>
</dbReference>
<proteinExistence type="predicted"/>
<dbReference type="SUPFAM" id="SSF51206">
    <property type="entry name" value="cAMP-binding domain-like"/>
    <property type="match status" value="1"/>
</dbReference>
<organism evidence="2 3">
    <name type="scientific">Belliella alkalica</name>
    <dbReference type="NCBI Taxonomy" id="1730871"/>
    <lineage>
        <taxon>Bacteria</taxon>
        <taxon>Pseudomonadati</taxon>
        <taxon>Bacteroidota</taxon>
        <taxon>Cytophagia</taxon>
        <taxon>Cytophagales</taxon>
        <taxon>Cyclobacteriaceae</taxon>
        <taxon>Belliella</taxon>
    </lineage>
</organism>
<name>A0ABS9VFD2_9BACT</name>
<dbReference type="Proteomes" id="UP001165430">
    <property type="component" value="Unassembled WGS sequence"/>
</dbReference>